<organism evidence="11 12">
    <name type="scientific">Rhizobium quercicola</name>
    <dbReference type="NCBI Taxonomy" id="2901226"/>
    <lineage>
        <taxon>Bacteria</taxon>
        <taxon>Pseudomonadati</taxon>
        <taxon>Pseudomonadota</taxon>
        <taxon>Alphaproteobacteria</taxon>
        <taxon>Hyphomicrobiales</taxon>
        <taxon>Rhizobiaceae</taxon>
        <taxon>Rhizobium/Agrobacterium group</taxon>
        <taxon>Rhizobium</taxon>
    </lineage>
</organism>
<dbReference type="AlphaFoldDB" id="A0A9X1NP78"/>
<comment type="caution">
    <text evidence="11">The sequence shown here is derived from an EMBL/GenBank/DDBJ whole genome shotgun (WGS) entry which is preliminary data.</text>
</comment>
<evidence type="ECO:0000256" key="3">
    <source>
        <dbReference type="ARBA" id="ARBA00022448"/>
    </source>
</evidence>
<sequence length="264" mass="30125">MSMGVIPVGISRQLRIVSALTIREVRLRNSKHAFGQLFDLLEAIVFIIIHWAIFTFMHRHLLIGDSLLLFISTGILPVLFFRTISVKTATALEAAKSVTSIPYIEALDYSLARSFVEFLSFTMMFGLGFVMIYALGLSRFAIPYDFTPIIVSILMLTVFSFGIGLINSFITFLFHPWKLFWGFFSRVQIFLSAVFFIPEYMPPELRNIVAYNPMMHFVSLFRTGFYPTYPTHLLSVTYIGCWTAAVLILGLALERVLRNHRAGH</sequence>
<keyword evidence="6 9" id="KW-1133">Transmembrane helix</keyword>
<dbReference type="Pfam" id="PF01061">
    <property type="entry name" value="ABC2_membrane"/>
    <property type="match status" value="1"/>
</dbReference>
<keyword evidence="12" id="KW-1185">Reference proteome</keyword>
<feature type="transmembrane region" description="Helical" evidence="9">
    <location>
        <begin position="61"/>
        <end position="81"/>
    </location>
</feature>
<dbReference type="PANTHER" id="PTHR30413:SF10">
    <property type="entry name" value="CAPSULE POLYSACCHARIDE EXPORT INNER-MEMBRANE PROTEIN CTRC"/>
    <property type="match status" value="1"/>
</dbReference>
<dbReference type="GO" id="GO:0015774">
    <property type="term" value="P:polysaccharide transport"/>
    <property type="evidence" value="ECO:0007669"/>
    <property type="project" value="UniProtKB-KW"/>
</dbReference>
<reference evidence="11" key="1">
    <citation type="submission" date="2021-12" db="EMBL/GenBank/DDBJ databases">
        <authorList>
            <person name="Li Y."/>
        </authorList>
    </citation>
    <scope>NUCLEOTIDE SEQUENCE</scope>
    <source>
        <strain evidence="11">DKSPLA3</strain>
    </source>
</reference>
<feature type="transmembrane region" description="Helical" evidence="9">
    <location>
        <begin position="179"/>
        <end position="197"/>
    </location>
</feature>
<evidence type="ECO:0000256" key="7">
    <source>
        <dbReference type="ARBA" id="ARBA00023047"/>
    </source>
</evidence>
<comment type="similarity">
    <text evidence="2">Belongs to the ABC-2 integral membrane protein family.</text>
</comment>
<feature type="transmembrane region" description="Helical" evidence="9">
    <location>
        <begin position="118"/>
        <end position="137"/>
    </location>
</feature>
<feature type="transmembrane region" description="Helical" evidence="9">
    <location>
        <begin position="33"/>
        <end position="54"/>
    </location>
</feature>
<keyword evidence="7" id="KW-0625">Polysaccharide transport</keyword>
<dbReference type="InterPro" id="IPR013525">
    <property type="entry name" value="ABC2_TM"/>
</dbReference>
<accession>A0A9X1NP78</accession>
<dbReference type="PANTHER" id="PTHR30413">
    <property type="entry name" value="INNER MEMBRANE TRANSPORT PERMEASE"/>
    <property type="match status" value="1"/>
</dbReference>
<keyword evidence="8 9" id="KW-0472">Membrane</keyword>
<dbReference type="GO" id="GO:0015920">
    <property type="term" value="P:lipopolysaccharide transport"/>
    <property type="evidence" value="ECO:0007669"/>
    <property type="project" value="TreeGrafter"/>
</dbReference>
<evidence type="ECO:0000256" key="6">
    <source>
        <dbReference type="ARBA" id="ARBA00022989"/>
    </source>
</evidence>
<evidence type="ECO:0000256" key="4">
    <source>
        <dbReference type="ARBA" id="ARBA00022475"/>
    </source>
</evidence>
<comment type="subcellular location">
    <subcellularLocation>
        <location evidence="1">Cell membrane</location>
        <topology evidence="1">Multi-pass membrane protein</topology>
    </subcellularLocation>
</comment>
<dbReference type="Proteomes" id="UP001139089">
    <property type="component" value="Unassembled WGS sequence"/>
</dbReference>
<evidence type="ECO:0000256" key="2">
    <source>
        <dbReference type="ARBA" id="ARBA00007783"/>
    </source>
</evidence>
<dbReference type="RefSeq" id="WP_231812876.1">
    <property type="nucleotide sequence ID" value="NZ_JAJOZR010000003.1"/>
</dbReference>
<feature type="domain" description="ABC-2 type transporter transmembrane" evidence="10">
    <location>
        <begin position="18"/>
        <end position="226"/>
    </location>
</feature>
<feature type="transmembrane region" description="Helical" evidence="9">
    <location>
        <begin position="235"/>
        <end position="253"/>
    </location>
</feature>
<evidence type="ECO:0000313" key="12">
    <source>
        <dbReference type="Proteomes" id="UP001139089"/>
    </source>
</evidence>
<keyword evidence="4" id="KW-1003">Cell membrane</keyword>
<evidence type="ECO:0000256" key="9">
    <source>
        <dbReference type="SAM" id="Phobius"/>
    </source>
</evidence>
<evidence type="ECO:0000313" key="11">
    <source>
        <dbReference type="EMBL" id="MCD7108697.1"/>
    </source>
</evidence>
<gene>
    <name evidence="11" type="ORF">LRX75_06545</name>
</gene>
<dbReference type="GO" id="GO:0005886">
    <property type="term" value="C:plasma membrane"/>
    <property type="evidence" value="ECO:0007669"/>
    <property type="project" value="UniProtKB-SubCell"/>
</dbReference>
<evidence type="ECO:0000256" key="5">
    <source>
        <dbReference type="ARBA" id="ARBA00022692"/>
    </source>
</evidence>
<keyword evidence="5 9" id="KW-0812">Transmembrane</keyword>
<evidence type="ECO:0000259" key="10">
    <source>
        <dbReference type="Pfam" id="PF01061"/>
    </source>
</evidence>
<protein>
    <submittedName>
        <fullName evidence="11">ABC transporter permease</fullName>
    </submittedName>
</protein>
<keyword evidence="7" id="KW-0762">Sugar transport</keyword>
<dbReference type="GO" id="GO:0140359">
    <property type="term" value="F:ABC-type transporter activity"/>
    <property type="evidence" value="ECO:0007669"/>
    <property type="project" value="InterPro"/>
</dbReference>
<proteinExistence type="inferred from homology"/>
<keyword evidence="3" id="KW-0813">Transport</keyword>
<name>A0A9X1NP78_9HYPH</name>
<feature type="transmembrane region" description="Helical" evidence="9">
    <location>
        <begin position="149"/>
        <end position="173"/>
    </location>
</feature>
<evidence type="ECO:0000256" key="1">
    <source>
        <dbReference type="ARBA" id="ARBA00004651"/>
    </source>
</evidence>
<dbReference type="EMBL" id="JAJOZR010000003">
    <property type="protein sequence ID" value="MCD7108697.1"/>
    <property type="molecule type" value="Genomic_DNA"/>
</dbReference>
<evidence type="ECO:0000256" key="8">
    <source>
        <dbReference type="ARBA" id="ARBA00023136"/>
    </source>
</evidence>